<comment type="function">
    <text evidence="1">DNA-dependent RNA polymerase catalyzes the transcription of DNA into RNA using the four ribonucleoside triphosphates as substrates.</text>
</comment>
<protein>
    <recommendedName>
        <fullName evidence="4">DNA-directed RNA polymerase</fullName>
        <ecNumber evidence="4">2.7.7.6</ecNumber>
    </recommendedName>
    <alternativeName>
        <fullName evidence="12">PEP</fullName>
    </alternativeName>
</protein>
<dbReference type="Pfam" id="PF00562">
    <property type="entry name" value="RNA_pol_Rpb2_6"/>
    <property type="match status" value="1"/>
</dbReference>
<dbReference type="GO" id="GO:0000428">
    <property type="term" value="C:DNA-directed RNA polymerase complex"/>
    <property type="evidence" value="ECO:0007669"/>
    <property type="project" value="UniProtKB-KW"/>
</dbReference>
<reference evidence="15" key="1">
    <citation type="submission" date="2016-07" db="EMBL/GenBank/DDBJ databases">
        <title>Proliferation of group II introns in the chloroplast genome of the green alga Oedocladium carolinianum (Chlorophyceae).</title>
        <authorList>
            <person name="Brouard J.-S."/>
            <person name="Turmel M."/>
            <person name="Otis C."/>
            <person name="Lemieux C."/>
        </authorList>
    </citation>
    <scope>NUCLEOTIDE SEQUENCE</scope>
</reference>
<dbReference type="InterPro" id="IPR015712">
    <property type="entry name" value="DNA-dir_RNA_pol_su2"/>
</dbReference>
<evidence type="ECO:0000259" key="13">
    <source>
        <dbReference type="Pfam" id="PF00562"/>
    </source>
</evidence>
<dbReference type="InterPro" id="IPR037033">
    <property type="entry name" value="DNA-dir_RNAP_su2_hyb_sf"/>
</dbReference>
<dbReference type="Gene3D" id="3.90.1800.10">
    <property type="entry name" value="RNA polymerase alpha subunit dimerisation domain"/>
    <property type="match status" value="1"/>
</dbReference>
<comment type="similarity">
    <text evidence="3">Belongs to the RNA polymerase beta chain family.</text>
</comment>
<keyword evidence="7 15" id="KW-0934">Plastid</keyword>
<dbReference type="InterPro" id="IPR007120">
    <property type="entry name" value="DNA-dir_RNAP_su2_dom"/>
</dbReference>
<dbReference type="GO" id="GO:0032549">
    <property type="term" value="F:ribonucleoside binding"/>
    <property type="evidence" value="ECO:0007669"/>
    <property type="project" value="InterPro"/>
</dbReference>
<feature type="domain" description="RNA polymerase Rpb2" evidence="14">
    <location>
        <begin position="663"/>
        <end position="736"/>
    </location>
</feature>
<evidence type="ECO:0000259" key="14">
    <source>
        <dbReference type="Pfam" id="PF04560"/>
    </source>
</evidence>
<dbReference type="Gene3D" id="2.40.50.100">
    <property type="match status" value="1"/>
</dbReference>
<dbReference type="PROSITE" id="PS01166">
    <property type="entry name" value="RNA_POL_BETA"/>
    <property type="match status" value="1"/>
</dbReference>
<dbReference type="Pfam" id="PF04560">
    <property type="entry name" value="RNA_pol_Rpb2_7"/>
    <property type="match status" value="1"/>
</dbReference>
<dbReference type="Gene3D" id="2.40.50.150">
    <property type="match status" value="1"/>
</dbReference>
<keyword evidence="10" id="KW-0804">Transcription</keyword>
<keyword evidence="8" id="KW-0808">Transferase</keyword>
<dbReference type="InterPro" id="IPR007121">
    <property type="entry name" value="RNA_pol_bsu_CS"/>
</dbReference>
<evidence type="ECO:0000256" key="12">
    <source>
        <dbReference type="ARBA" id="ARBA00032782"/>
    </source>
</evidence>
<comment type="subcellular location">
    <subcellularLocation>
        <location evidence="2">Plastid</location>
        <location evidence="2">Chloroplast</location>
    </subcellularLocation>
</comment>
<keyword evidence="9" id="KW-0548">Nucleotidyltransferase</keyword>
<sequence length="740" mass="84460">MKNTLYIPIEYHLENYHRSNQDTCLVNRPTINEGNWVQPGDILADCSSSKNGELSIGQNILIAYMPWEGYNYEDAMLISDRLVYDEIYTSIHIERYEISIEDTPFGLEKITKEITDLPGENVSHLDKNGIAILGSWVKEGDILVGKVTPTDKKVKYSNYEKLLYDILGTKKQNKGKDTSLRVPKGLEAKVINIEILSENRSFSLTNFNLFSLPNPLIYIENGILRFINIQNQKNLNSTHFLFENKFKNKFLKISSKSWINFQKFIETIMAESSNRSPIPLLSSSIKDLSTVLNSIKFIPLPRSYYPLFGILINSTYKSLTLSNLFNNKNKVQKIKKKVERTLRGGKTSAKRSGEASHHKFQLHLSPQSTLFEIFLFQILLLAKNKQHSFLIKKLINSVSRCSRNDESFLHSKIHFAKSKKLDLFLYNGGCTEILRKATNIKIHFQKLRKKKIKKIYSINNIKAGQNGLPRKKDFSLNFLNSKSFTIHVYLAEKRKIQVGDKIAGRHGNKGIVSQILPIQDMPYLADGSSVDLVLNPLGVPSRMNVGQIYECLLGLAGYYLGEYYRILPFDEKVGEEASRSFVFSKLYEAAMKTGNDWLFDPKNPGKTYLFDGRTGEKFEQQVTVGYAYILKLVHLVDDKIHSRSTGPYSAVTQQPLRGRSKQGGQRLGEMEVWALEGYGAAFTLLELLTIKSDDKIGRLTIWDSILRQKEISIKTPESFKVLVCELKALCFDIGIFRKNK</sequence>
<geneLocation type="chloroplast" evidence="15"/>
<evidence type="ECO:0000256" key="1">
    <source>
        <dbReference type="ARBA" id="ARBA00004026"/>
    </source>
</evidence>
<dbReference type="InterPro" id="IPR007641">
    <property type="entry name" value="RNA_pol_Rpb2_7"/>
</dbReference>
<evidence type="ECO:0000256" key="2">
    <source>
        <dbReference type="ARBA" id="ARBA00004229"/>
    </source>
</evidence>
<dbReference type="Gene3D" id="2.40.270.10">
    <property type="entry name" value="DNA-directed RNA polymerase, subunit 2, domain 6"/>
    <property type="match status" value="2"/>
</dbReference>
<dbReference type="GeneID" id="29991750"/>
<dbReference type="EMBL" id="KX507373">
    <property type="protein sequence ID" value="AOT84344.1"/>
    <property type="molecule type" value="Genomic_DNA"/>
</dbReference>
<comment type="subunit">
    <text evidence="11">In plastids the minimal PEP RNA polymerase catalytic core is composed of four subunits: alpha, beta, beta', and beta''. When a (nuclear-encoded) sigma factor is associated with the core the holoenzyme is formed, which can initiate transcription.</text>
</comment>
<dbReference type="AlphaFoldDB" id="A0A1D8GXB3"/>
<evidence type="ECO:0000313" key="15">
    <source>
        <dbReference type="EMBL" id="AOT84344.1"/>
    </source>
</evidence>
<organism evidence="15">
    <name type="scientific">Oedocladium carolinianum</name>
    <dbReference type="NCBI Taxonomy" id="55992"/>
    <lineage>
        <taxon>Eukaryota</taxon>
        <taxon>Viridiplantae</taxon>
        <taxon>Chlorophyta</taxon>
        <taxon>core chlorophytes</taxon>
        <taxon>Chlorophyceae</taxon>
        <taxon>OCC clade</taxon>
        <taxon>Oedogoniales</taxon>
        <taxon>Oedogoniaceae</taxon>
        <taxon>Oedocladium</taxon>
    </lineage>
</organism>
<dbReference type="EC" id="2.7.7.6" evidence="4"/>
<evidence type="ECO:0000256" key="8">
    <source>
        <dbReference type="ARBA" id="ARBA00022679"/>
    </source>
</evidence>
<dbReference type="GO" id="GO:0006351">
    <property type="term" value="P:DNA-templated transcription"/>
    <property type="evidence" value="ECO:0007669"/>
    <property type="project" value="InterPro"/>
</dbReference>
<dbReference type="GO" id="GO:0003677">
    <property type="term" value="F:DNA binding"/>
    <property type="evidence" value="ECO:0007669"/>
    <property type="project" value="InterPro"/>
</dbReference>
<dbReference type="PANTHER" id="PTHR20856">
    <property type="entry name" value="DNA-DIRECTED RNA POLYMERASE I SUBUNIT 2"/>
    <property type="match status" value="1"/>
</dbReference>
<keyword evidence="6 15" id="KW-0150">Chloroplast</keyword>
<dbReference type="GO" id="GO:0003899">
    <property type="term" value="F:DNA-directed RNA polymerase activity"/>
    <property type="evidence" value="ECO:0007669"/>
    <property type="project" value="UniProtKB-EC"/>
</dbReference>
<dbReference type="GO" id="GO:0009507">
    <property type="term" value="C:chloroplast"/>
    <property type="evidence" value="ECO:0007669"/>
    <property type="project" value="UniProtKB-SubCell"/>
</dbReference>
<dbReference type="InterPro" id="IPR014724">
    <property type="entry name" value="RNA_pol_RPB2_OB-fold"/>
</dbReference>
<gene>
    <name evidence="15" type="primary">rpoBb</name>
</gene>
<evidence type="ECO:0000256" key="4">
    <source>
        <dbReference type="ARBA" id="ARBA00012418"/>
    </source>
</evidence>
<feature type="domain" description="DNA-directed RNA polymerase subunit 2 hybrid-binding" evidence="13">
    <location>
        <begin position="11"/>
        <end position="661"/>
    </location>
</feature>
<evidence type="ECO:0000256" key="6">
    <source>
        <dbReference type="ARBA" id="ARBA00022528"/>
    </source>
</evidence>
<evidence type="ECO:0000256" key="9">
    <source>
        <dbReference type="ARBA" id="ARBA00022695"/>
    </source>
</evidence>
<evidence type="ECO:0000256" key="11">
    <source>
        <dbReference type="ARBA" id="ARBA00026088"/>
    </source>
</evidence>
<dbReference type="SUPFAM" id="SSF64484">
    <property type="entry name" value="beta and beta-prime subunits of DNA dependent RNA-polymerase"/>
    <property type="match status" value="1"/>
</dbReference>
<evidence type="ECO:0000256" key="7">
    <source>
        <dbReference type="ARBA" id="ARBA00022640"/>
    </source>
</evidence>
<dbReference type="RefSeq" id="YP_009310741.1">
    <property type="nucleotide sequence ID" value="NC_031510.1"/>
</dbReference>
<evidence type="ECO:0000256" key="3">
    <source>
        <dbReference type="ARBA" id="ARBA00006835"/>
    </source>
</evidence>
<accession>A0A1D8GXB3</accession>
<proteinExistence type="inferred from homology"/>
<evidence type="ECO:0000256" key="10">
    <source>
        <dbReference type="ARBA" id="ARBA00023163"/>
    </source>
</evidence>
<keyword evidence="5" id="KW-0240">DNA-directed RNA polymerase</keyword>
<evidence type="ECO:0000256" key="5">
    <source>
        <dbReference type="ARBA" id="ARBA00022478"/>
    </source>
</evidence>
<name>A0A1D8GXB3_9CHLO</name>